<protein>
    <submittedName>
        <fullName evidence="2">EthD domain-containing protein</fullName>
    </submittedName>
</protein>
<keyword evidence="3" id="KW-1185">Reference proteome</keyword>
<name>A0A931HFV6_9SPHN</name>
<comment type="caution">
    <text evidence="2">The sequence shown here is derived from an EMBL/GenBank/DDBJ whole genome shotgun (WGS) entry which is preliminary data.</text>
</comment>
<dbReference type="Proteomes" id="UP000617634">
    <property type="component" value="Unassembled WGS sequence"/>
</dbReference>
<dbReference type="InterPro" id="IPR011008">
    <property type="entry name" value="Dimeric_a/b-barrel"/>
</dbReference>
<dbReference type="RefSeq" id="WP_197166102.1">
    <property type="nucleotide sequence ID" value="NZ_JADZGI010000003.1"/>
</dbReference>
<evidence type="ECO:0000259" key="1">
    <source>
        <dbReference type="Pfam" id="PF07110"/>
    </source>
</evidence>
<evidence type="ECO:0000313" key="3">
    <source>
        <dbReference type="Proteomes" id="UP000617634"/>
    </source>
</evidence>
<gene>
    <name evidence="2" type="ORF">I5E68_16710</name>
</gene>
<dbReference type="AlphaFoldDB" id="A0A931HFV6"/>
<sequence length="225" mass="23802">MSGALARDAAVPKALLLLKAGEESDTALDALAHGLAGRTGTQLWRALPPGVLGDSPQGEAVGAGLAFDFAVEIDGAHEPSELADLALPKAIAREAGVAVIGTEHHVMPGEGAVALFCPLRRLPGLTGEGFRDYWLNRHADFGRANPESRYRQLHPDPQASDDLCAALGLPACDIDGVAEAYFRDIDELRAVLASPDIAGDAFADEQRFIDHARSAFLPFERIAFA</sequence>
<dbReference type="EMBL" id="JADZGI010000003">
    <property type="protein sequence ID" value="MBH0114591.1"/>
    <property type="molecule type" value="Genomic_DNA"/>
</dbReference>
<feature type="domain" description="EthD" evidence="1">
    <location>
        <begin position="123"/>
        <end position="211"/>
    </location>
</feature>
<evidence type="ECO:0000313" key="2">
    <source>
        <dbReference type="EMBL" id="MBH0114591.1"/>
    </source>
</evidence>
<dbReference type="Pfam" id="PF07110">
    <property type="entry name" value="EthD"/>
    <property type="match status" value="1"/>
</dbReference>
<dbReference type="InterPro" id="IPR009799">
    <property type="entry name" value="EthD_dom"/>
</dbReference>
<dbReference type="Gene3D" id="3.30.70.100">
    <property type="match status" value="1"/>
</dbReference>
<organism evidence="2 3">
    <name type="scientific">Novosphingobium aureum</name>
    <dbReference type="NCBI Taxonomy" id="2792964"/>
    <lineage>
        <taxon>Bacteria</taxon>
        <taxon>Pseudomonadati</taxon>
        <taxon>Pseudomonadota</taxon>
        <taxon>Alphaproteobacteria</taxon>
        <taxon>Sphingomonadales</taxon>
        <taxon>Sphingomonadaceae</taxon>
        <taxon>Novosphingobium</taxon>
    </lineage>
</organism>
<accession>A0A931HFV6</accession>
<dbReference type="SUPFAM" id="SSF54909">
    <property type="entry name" value="Dimeric alpha+beta barrel"/>
    <property type="match status" value="1"/>
</dbReference>
<dbReference type="GO" id="GO:0016491">
    <property type="term" value="F:oxidoreductase activity"/>
    <property type="evidence" value="ECO:0007669"/>
    <property type="project" value="InterPro"/>
</dbReference>
<reference evidence="2" key="1">
    <citation type="submission" date="2020-11" db="EMBL/GenBank/DDBJ databases">
        <title>Novosphingobium aureum sp. nov., a marine bacterium isolated from sediment of a salt flat.</title>
        <authorList>
            <person name="Yoo Y."/>
            <person name="Kim J.-J."/>
        </authorList>
    </citation>
    <scope>NUCLEOTIDE SEQUENCE</scope>
    <source>
        <strain evidence="2">YJ-S2-02</strain>
    </source>
</reference>
<proteinExistence type="predicted"/>